<name>A0A0F9B7E7_9ZZZZ</name>
<sequence length="302" mass="31581">MPKLIPHIPDGDWVALRRGLNKLASVKLGPGASPTYAELTLNGLTASTLIGANASKLLESVTIGTSLDYTRPTLNTIQDIRTTASPTWLGLTLSDLTQGSVVFAGASGVISQDNSNFFWDNTNKRLEIGTGNRVMLAPLGITGDATTIEDRHEGIWIRGKTTGYIVQVNVRGSRLEIGGGGSLDTAPAMSVNYLTGKVGIGTGANDPNAPLEVKGIKPGEVGGWQSGQLQVTGSVTDEFYSAVITGHNSFGGNTQLWYLGSTSASSHNDIGFINRQNAALHLATNNTTRMTIDAAGDVGIGT</sequence>
<accession>A0A0F9B7E7</accession>
<dbReference type="EMBL" id="LAZR01039204">
    <property type="protein sequence ID" value="KKL17580.1"/>
    <property type="molecule type" value="Genomic_DNA"/>
</dbReference>
<proteinExistence type="predicted"/>
<evidence type="ECO:0000313" key="1">
    <source>
        <dbReference type="EMBL" id="KKL17580.1"/>
    </source>
</evidence>
<evidence type="ECO:0008006" key="2">
    <source>
        <dbReference type="Google" id="ProtNLM"/>
    </source>
</evidence>
<dbReference type="AlphaFoldDB" id="A0A0F9B7E7"/>
<reference evidence="1" key="1">
    <citation type="journal article" date="2015" name="Nature">
        <title>Complex archaea that bridge the gap between prokaryotes and eukaryotes.</title>
        <authorList>
            <person name="Spang A."/>
            <person name="Saw J.H."/>
            <person name="Jorgensen S.L."/>
            <person name="Zaremba-Niedzwiedzka K."/>
            <person name="Martijn J."/>
            <person name="Lind A.E."/>
            <person name="van Eijk R."/>
            <person name="Schleper C."/>
            <person name="Guy L."/>
            <person name="Ettema T.J."/>
        </authorList>
    </citation>
    <scope>NUCLEOTIDE SEQUENCE</scope>
</reference>
<feature type="non-terminal residue" evidence="1">
    <location>
        <position position="302"/>
    </location>
</feature>
<gene>
    <name evidence="1" type="ORF">LCGC14_2484130</name>
</gene>
<comment type="caution">
    <text evidence="1">The sequence shown here is derived from an EMBL/GenBank/DDBJ whole genome shotgun (WGS) entry which is preliminary data.</text>
</comment>
<protein>
    <recommendedName>
        <fullName evidence="2">Major tropism determinant N-terminal domain-containing protein</fullName>
    </recommendedName>
</protein>
<organism evidence="1">
    <name type="scientific">marine sediment metagenome</name>
    <dbReference type="NCBI Taxonomy" id="412755"/>
    <lineage>
        <taxon>unclassified sequences</taxon>
        <taxon>metagenomes</taxon>
        <taxon>ecological metagenomes</taxon>
    </lineage>
</organism>